<proteinExistence type="predicted"/>
<evidence type="ECO:0000313" key="1">
    <source>
        <dbReference type="EMBL" id="VAW55439.1"/>
    </source>
</evidence>
<dbReference type="EMBL" id="UOFF01000092">
    <property type="protein sequence ID" value="VAW55439.1"/>
    <property type="molecule type" value="Genomic_DNA"/>
</dbReference>
<dbReference type="AlphaFoldDB" id="A0A3B0X1R1"/>
<reference evidence="1" key="1">
    <citation type="submission" date="2018-06" db="EMBL/GenBank/DDBJ databases">
        <authorList>
            <person name="Zhirakovskaya E."/>
        </authorList>
    </citation>
    <scope>NUCLEOTIDE SEQUENCE</scope>
</reference>
<sequence>MNDLELLKKVIDFKANFYPQGWANYKGAAEGKIKLVPESYMQKKLESDYEQMKEMIFGAPPSFDEIMKTISEFEQRLNEAFV</sequence>
<protein>
    <submittedName>
        <fullName evidence="1">Uncharacterized protein</fullName>
    </submittedName>
</protein>
<organism evidence="1">
    <name type="scientific">hydrothermal vent metagenome</name>
    <dbReference type="NCBI Taxonomy" id="652676"/>
    <lineage>
        <taxon>unclassified sequences</taxon>
        <taxon>metagenomes</taxon>
        <taxon>ecological metagenomes</taxon>
    </lineage>
</organism>
<name>A0A3B0X1R1_9ZZZZ</name>
<accession>A0A3B0X1R1</accession>
<gene>
    <name evidence="1" type="ORF">MNBD_GAMMA07-628</name>
</gene>